<name>A0ABN9XSZ4_9DINO</name>
<protein>
    <recommendedName>
        <fullName evidence="4">RNA-dependent RNA polymerase</fullName>
    </recommendedName>
</protein>
<dbReference type="EMBL" id="CAUYUJ010020915">
    <property type="protein sequence ID" value="CAK0901364.1"/>
    <property type="molecule type" value="Genomic_DNA"/>
</dbReference>
<evidence type="ECO:0000313" key="2">
    <source>
        <dbReference type="EMBL" id="CAK0901364.1"/>
    </source>
</evidence>
<feature type="region of interest" description="Disordered" evidence="1">
    <location>
        <begin position="568"/>
        <end position="587"/>
    </location>
</feature>
<sequence>MSPQIVIFYNVVMPDRPRLRRGALDLPDIGVKIEDWGSELRGNASFTDAWEFGVPLEAGFKVGDKVSQVLSVTVAASNRETIRSRADDRPCVIRGRSGALKSVSMGIRLALGSILDSMEEQLLDWKPRIKNNKDALNKELDRWTGLGRVLQRAVYGAPVQLGWSDLEEFVVSRGPCRFGPGVGLGRMLGEQCSCGVLSFRNNAQKHYGDVVPESMWAPYVVHQLKNNCIHAFLAGEITYSGTGNVLVPACANDVDCSLDVWDTLILDHPVVDPDHVHDHVALVAAEEQMRAVAAAAAEKQTGAGAGVFPALANGEKGSLFVEAVERGEFHLCLATAGADEGPLLRLQRGTSVRGRVFACIGEYVGAETNAIAVLKRSLCTDPSPCCRSLLPEHGVASAGGHRNPSVFKQMSSEEILKQSTDIGKKFTNAQMQFIGRALDREDGAALCEAYPGTVKSATAAGIIANAARHCSGNAKCVALAQQRAMRDELLSNIRSALDDPLAAAGVGRPADEAPSDDELGQLAQLRARLPRGQRGEVSMSKRVGGPRMSLESTTKAVLTMILANDVGLSKPKPSGQSSAAAPPPGETVEPMAQLRCRLLGQMLERSFNALTFPYFKQIHTGQIQGLPEKKPTVWKAMESSGWYKAGLHGKAKETVLPKLLTIRKYSDIVPEPNVEVPTVPPEQWDRAALGCYANGNACRKRNVDIMISVLAAVPKPRGRKKRGMEPEVGDNAHLRAVGAFIKAAEHALEELLEGAREKPTVVPADAPAEKRRKIIVKRSASGGIDMAERSTPYTYKRTAARRFAEGPAAQGCPARVLHAMLQGTVDLDIHSAVLTIVWQLVEQLGMADKDLFKEELELLKRLAEDRGEVLRGELPDMGPQAAKRFVLETIGGSRSFDADAKPFAMKLQRVSRVLRWLACSALPEVYGSFCRGAALGDGEKTEKWPEGETFSAFYQRAEDYILREWHTWVLTQPVKHLSLHFDGVRISRDAVLARHASVADYAADASAHIAKETGFVVKINEKTHPTIAEALTSCGAWRSVDAAPRNLLKPAMVFCWRCGDAETPGFGATSVENNAASVEKGRTYAECCLSHGVSMTPQLGFDACEQGFYLLHMDGHGSPSCALVHAGAELDKATVYFCDKAGEMNLEELRDAVLVGRDSRLAVTFHIDLSPAPQAAGEDSGDASPLSELLNMMA</sequence>
<gene>
    <name evidence="2" type="ORF">PCOR1329_LOCUS78333</name>
</gene>
<proteinExistence type="predicted"/>
<evidence type="ECO:0008006" key="4">
    <source>
        <dbReference type="Google" id="ProtNLM"/>
    </source>
</evidence>
<dbReference type="Proteomes" id="UP001189429">
    <property type="component" value="Unassembled WGS sequence"/>
</dbReference>
<feature type="compositionally biased region" description="Low complexity" evidence="1">
    <location>
        <begin position="569"/>
        <end position="580"/>
    </location>
</feature>
<evidence type="ECO:0000256" key="1">
    <source>
        <dbReference type="SAM" id="MobiDB-lite"/>
    </source>
</evidence>
<keyword evidence="3" id="KW-1185">Reference proteome</keyword>
<comment type="caution">
    <text evidence="2">The sequence shown here is derived from an EMBL/GenBank/DDBJ whole genome shotgun (WGS) entry which is preliminary data.</text>
</comment>
<organism evidence="2 3">
    <name type="scientific">Prorocentrum cordatum</name>
    <dbReference type="NCBI Taxonomy" id="2364126"/>
    <lineage>
        <taxon>Eukaryota</taxon>
        <taxon>Sar</taxon>
        <taxon>Alveolata</taxon>
        <taxon>Dinophyceae</taxon>
        <taxon>Prorocentrales</taxon>
        <taxon>Prorocentraceae</taxon>
        <taxon>Prorocentrum</taxon>
    </lineage>
</organism>
<evidence type="ECO:0000313" key="3">
    <source>
        <dbReference type="Proteomes" id="UP001189429"/>
    </source>
</evidence>
<reference evidence="2" key="1">
    <citation type="submission" date="2023-10" db="EMBL/GenBank/DDBJ databases">
        <authorList>
            <person name="Chen Y."/>
            <person name="Shah S."/>
            <person name="Dougan E. K."/>
            <person name="Thang M."/>
            <person name="Chan C."/>
        </authorList>
    </citation>
    <scope>NUCLEOTIDE SEQUENCE [LARGE SCALE GENOMIC DNA]</scope>
</reference>
<accession>A0ABN9XSZ4</accession>